<dbReference type="SUPFAM" id="SSF53335">
    <property type="entry name" value="S-adenosyl-L-methionine-dependent methyltransferases"/>
    <property type="match status" value="1"/>
</dbReference>
<sequence>MDPSYLSSLSSGIKDYKYENGRRYHSFREGSYLVPNDEKEQDRMDFLHHIYGLILDGKLQKAPIDQNIQRVLDIGTGTGIWAIEFADEYPSAHVIGTDLSPIQPTWVPPNCQFEIDDYESPWLFRTPFDYIHARELEGCIADEDKLFREAFQHLKPGGYFEIEGSSSHLSSDDGTHEKAEYNQLWFKEGRNSAKSFGKLADNAPTWKAKLEKAGFVDVKEFVFKLPFGPWPKDPKLKEIGRYQQVQQVQAIESYTPGFLTRIGGWEPEEAQVLIAKVRKELSDSSLHMYVPIYFVWGRKPL</sequence>
<dbReference type="Gene3D" id="3.40.50.150">
    <property type="entry name" value="Vaccinia Virus protein VP39"/>
    <property type="match status" value="1"/>
</dbReference>
<dbReference type="PANTHER" id="PTHR43591:SF31">
    <property type="entry name" value="LAEA-LIKE, PUTATIVE (AFU_ORTHOLOGUE AFUA_8G01930)-RELATED"/>
    <property type="match status" value="1"/>
</dbReference>
<name>A0A507QNR2_MONPU</name>
<gene>
    <name evidence="1" type="ORF">MPDQ_002120</name>
</gene>
<dbReference type="PANTHER" id="PTHR43591">
    <property type="entry name" value="METHYLTRANSFERASE"/>
    <property type="match status" value="1"/>
</dbReference>
<accession>A0A507QNR2</accession>
<dbReference type="GO" id="GO:0008168">
    <property type="term" value="F:methyltransferase activity"/>
    <property type="evidence" value="ECO:0007669"/>
    <property type="project" value="TreeGrafter"/>
</dbReference>
<organism evidence="1 2">
    <name type="scientific">Monascus purpureus</name>
    <name type="common">Red mold</name>
    <name type="synonym">Monascus anka</name>
    <dbReference type="NCBI Taxonomy" id="5098"/>
    <lineage>
        <taxon>Eukaryota</taxon>
        <taxon>Fungi</taxon>
        <taxon>Dikarya</taxon>
        <taxon>Ascomycota</taxon>
        <taxon>Pezizomycotina</taxon>
        <taxon>Eurotiomycetes</taxon>
        <taxon>Eurotiomycetidae</taxon>
        <taxon>Eurotiales</taxon>
        <taxon>Aspergillaceae</taxon>
        <taxon>Monascus</taxon>
    </lineage>
</organism>
<keyword evidence="2" id="KW-1185">Reference proteome</keyword>
<protein>
    <recommendedName>
        <fullName evidence="3">Methyltransferase domain-containing protein</fullName>
    </recommendedName>
</protein>
<reference evidence="1 2" key="1">
    <citation type="submission" date="2019-06" db="EMBL/GenBank/DDBJ databases">
        <title>Wine fermentation using esterase from Monascus purpureus.</title>
        <authorList>
            <person name="Geng C."/>
            <person name="Zhang Y."/>
        </authorList>
    </citation>
    <scope>NUCLEOTIDE SEQUENCE [LARGE SCALE GENOMIC DNA]</scope>
    <source>
        <strain evidence="1">HQ1</strain>
    </source>
</reference>
<dbReference type="STRING" id="5098.A0A507QNR2"/>
<proteinExistence type="predicted"/>
<dbReference type="EMBL" id="VIFY01000163">
    <property type="protein sequence ID" value="TQB69251.1"/>
    <property type="molecule type" value="Genomic_DNA"/>
</dbReference>
<dbReference type="Pfam" id="PF13489">
    <property type="entry name" value="Methyltransf_23"/>
    <property type="match status" value="1"/>
</dbReference>
<dbReference type="CDD" id="cd02440">
    <property type="entry name" value="AdoMet_MTases"/>
    <property type="match status" value="1"/>
</dbReference>
<dbReference type="AlphaFoldDB" id="A0A507QNR2"/>
<evidence type="ECO:0008006" key="3">
    <source>
        <dbReference type="Google" id="ProtNLM"/>
    </source>
</evidence>
<evidence type="ECO:0000313" key="2">
    <source>
        <dbReference type="Proteomes" id="UP000319663"/>
    </source>
</evidence>
<evidence type="ECO:0000313" key="1">
    <source>
        <dbReference type="EMBL" id="TQB69251.1"/>
    </source>
</evidence>
<comment type="caution">
    <text evidence="1">The sequence shown here is derived from an EMBL/GenBank/DDBJ whole genome shotgun (WGS) entry which is preliminary data.</text>
</comment>
<dbReference type="Proteomes" id="UP000319663">
    <property type="component" value="Unassembled WGS sequence"/>
</dbReference>
<dbReference type="InterPro" id="IPR029063">
    <property type="entry name" value="SAM-dependent_MTases_sf"/>
</dbReference>